<name>A0A0C3LHG6_9AGAM</name>
<dbReference type="Proteomes" id="UP000054248">
    <property type="component" value="Unassembled WGS sequence"/>
</dbReference>
<gene>
    <name evidence="1" type="ORF">M407DRAFT_17667</name>
</gene>
<evidence type="ECO:0000313" key="1">
    <source>
        <dbReference type="EMBL" id="KIO33398.1"/>
    </source>
</evidence>
<keyword evidence="2" id="KW-1185">Reference proteome</keyword>
<reference evidence="2" key="2">
    <citation type="submission" date="2015-01" db="EMBL/GenBank/DDBJ databases">
        <title>Evolutionary Origins and Diversification of the Mycorrhizal Mutualists.</title>
        <authorList>
            <consortium name="DOE Joint Genome Institute"/>
            <consortium name="Mycorrhizal Genomics Consortium"/>
            <person name="Kohler A."/>
            <person name="Kuo A."/>
            <person name="Nagy L.G."/>
            <person name="Floudas D."/>
            <person name="Copeland A."/>
            <person name="Barry K.W."/>
            <person name="Cichocki N."/>
            <person name="Veneault-Fourrey C."/>
            <person name="LaButti K."/>
            <person name="Lindquist E.A."/>
            <person name="Lipzen A."/>
            <person name="Lundell T."/>
            <person name="Morin E."/>
            <person name="Murat C."/>
            <person name="Riley R."/>
            <person name="Ohm R."/>
            <person name="Sun H."/>
            <person name="Tunlid A."/>
            <person name="Henrissat B."/>
            <person name="Grigoriev I.V."/>
            <person name="Hibbett D.S."/>
            <person name="Martin F."/>
        </authorList>
    </citation>
    <scope>NUCLEOTIDE SEQUENCE [LARGE SCALE GENOMIC DNA]</scope>
    <source>
        <strain evidence="2">MUT 4182</strain>
    </source>
</reference>
<evidence type="ECO:0000313" key="2">
    <source>
        <dbReference type="Proteomes" id="UP000054248"/>
    </source>
</evidence>
<dbReference type="HOGENOM" id="CLU_476668_0_0_1"/>
<sequence>MSPPAPSKPEFGLSFHVVSHSKTNVKKSTRESPEYAKEKTHLLELRAASIASIGSTPFTEMPPPTISASPNSVLWMKLLHSRWLLVQMEGFSIELWDVVDHSAEDPLIACPAICGAAGFSLPICLWEILNALIRFDSSCITYTFLLSLHIHCDCATFVPHIVSWEAISGFSGILDQRGSLDAFSRSIGHVATGFIKDLERNCAVQLRQGIVGCNNISDSSSESSLDSITDDSAFQLNEAGDILVREDVVAVSRTYTQDLYSTSKITSILQGQSNQPTISEMLPYQSLAYPGITCPLYQSSILREPNPLLTTSPDAIVLISASFSGCYGVVATLSPSGDTPTSSSSSETPFVGEPLMNMADLNQNLFHVVWGLSGQRFATVSDTFLSVSFTVKGLSTDVTTTSTNIAIWVIPGRLSDTPLSLDFDEKTGLCVAAMASGRIWVMDPTTYPDYGERGYSLPEGLASETVGLLLGFLLIPFTES</sequence>
<dbReference type="EMBL" id="KN822948">
    <property type="protein sequence ID" value="KIO33398.1"/>
    <property type="molecule type" value="Genomic_DNA"/>
</dbReference>
<protein>
    <submittedName>
        <fullName evidence="1">Uncharacterized protein</fullName>
    </submittedName>
</protein>
<proteinExistence type="predicted"/>
<organism evidence="1 2">
    <name type="scientific">Tulasnella calospora MUT 4182</name>
    <dbReference type="NCBI Taxonomy" id="1051891"/>
    <lineage>
        <taxon>Eukaryota</taxon>
        <taxon>Fungi</taxon>
        <taxon>Dikarya</taxon>
        <taxon>Basidiomycota</taxon>
        <taxon>Agaricomycotina</taxon>
        <taxon>Agaricomycetes</taxon>
        <taxon>Cantharellales</taxon>
        <taxon>Tulasnellaceae</taxon>
        <taxon>Tulasnella</taxon>
    </lineage>
</organism>
<dbReference type="AlphaFoldDB" id="A0A0C3LHG6"/>
<reference evidence="1 2" key="1">
    <citation type="submission" date="2014-04" db="EMBL/GenBank/DDBJ databases">
        <authorList>
            <consortium name="DOE Joint Genome Institute"/>
            <person name="Kuo A."/>
            <person name="Girlanda M."/>
            <person name="Perotto S."/>
            <person name="Kohler A."/>
            <person name="Nagy L.G."/>
            <person name="Floudas D."/>
            <person name="Copeland A."/>
            <person name="Barry K.W."/>
            <person name="Cichocki N."/>
            <person name="Veneault-Fourrey C."/>
            <person name="LaButti K."/>
            <person name="Lindquist E.A."/>
            <person name="Lipzen A."/>
            <person name="Lundell T."/>
            <person name="Morin E."/>
            <person name="Murat C."/>
            <person name="Sun H."/>
            <person name="Tunlid A."/>
            <person name="Henrissat B."/>
            <person name="Grigoriev I.V."/>
            <person name="Hibbett D.S."/>
            <person name="Martin F."/>
            <person name="Nordberg H.P."/>
            <person name="Cantor M.N."/>
            <person name="Hua S.X."/>
        </authorList>
    </citation>
    <scope>NUCLEOTIDE SEQUENCE [LARGE SCALE GENOMIC DNA]</scope>
    <source>
        <strain evidence="1 2">MUT 4182</strain>
    </source>
</reference>
<dbReference type="OrthoDB" id="3300077at2759"/>
<accession>A0A0C3LHG6</accession>